<keyword evidence="1" id="KW-0805">Transcription regulation</keyword>
<dbReference type="SUPFAM" id="SSF46785">
    <property type="entry name" value="Winged helix' DNA-binding domain"/>
    <property type="match status" value="1"/>
</dbReference>
<dbReference type="InterPro" id="IPR001845">
    <property type="entry name" value="HTH_ArsR_DNA-bd_dom"/>
</dbReference>
<keyword evidence="3" id="KW-0804">Transcription</keyword>
<dbReference type="InterPro" id="IPR036390">
    <property type="entry name" value="WH_DNA-bd_sf"/>
</dbReference>
<keyword evidence="6" id="KW-1185">Reference proteome</keyword>
<evidence type="ECO:0000259" key="4">
    <source>
        <dbReference type="PROSITE" id="PS50987"/>
    </source>
</evidence>
<dbReference type="SMART" id="SM00418">
    <property type="entry name" value="HTH_ARSR"/>
    <property type="match status" value="1"/>
</dbReference>
<evidence type="ECO:0000256" key="3">
    <source>
        <dbReference type="ARBA" id="ARBA00023163"/>
    </source>
</evidence>
<dbReference type="PANTHER" id="PTHR43132:SF2">
    <property type="entry name" value="ARSENICAL RESISTANCE OPERON REPRESSOR ARSR-RELATED"/>
    <property type="match status" value="1"/>
</dbReference>
<name>A0A840WRP7_9RHOB</name>
<sequence>MQDHDIAHALAALGHEARLGVFRLLVRAGKDGLTVGEIGTHMGLPPSTLAHHLGTLVDAGLVVQERHGRKIVNRAHYAAVRRTLAFLTDECCVGVTLTQEDAA</sequence>
<keyword evidence="2 5" id="KW-0238">DNA-binding</keyword>
<organism evidence="5 6">
    <name type="scientific">Rubricella aquisinus</name>
    <dbReference type="NCBI Taxonomy" id="2028108"/>
    <lineage>
        <taxon>Bacteria</taxon>
        <taxon>Pseudomonadati</taxon>
        <taxon>Pseudomonadota</taxon>
        <taxon>Alphaproteobacteria</taxon>
        <taxon>Rhodobacterales</taxon>
        <taxon>Paracoccaceae</taxon>
        <taxon>Rubricella</taxon>
    </lineage>
</organism>
<dbReference type="InterPro" id="IPR036388">
    <property type="entry name" value="WH-like_DNA-bd_sf"/>
</dbReference>
<dbReference type="Pfam" id="PF12840">
    <property type="entry name" value="HTH_20"/>
    <property type="match status" value="1"/>
</dbReference>
<dbReference type="InterPro" id="IPR011991">
    <property type="entry name" value="ArsR-like_HTH"/>
</dbReference>
<accession>A0A840WRP7</accession>
<protein>
    <submittedName>
        <fullName evidence="5">DNA-binding transcriptional ArsR family regulator</fullName>
    </submittedName>
</protein>
<evidence type="ECO:0000313" key="6">
    <source>
        <dbReference type="Proteomes" id="UP000553766"/>
    </source>
</evidence>
<dbReference type="AlphaFoldDB" id="A0A840WRP7"/>
<dbReference type="PRINTS" id="PR00778">
    <property type="entry name" value="HTHARSR"/>
</dbReference>
<proteinExistence type="predicted"/>
<evidence type="ECO:0000256" key="2">
    <source>
        <dbReference type="ARBA" id="ARBA00023125"/>
    </source>
</evidence>
<evidence type="ECO:0000256" key="1">
    <source>
        <dbReference type="ARBA" id="ARBA00023015"/>
    </source>
</evidence>
<dbReference type="CDD" id="cd00090">
    <property type="entry name" value="HTH_ARSR"/>
    <property type="match status" value="1"/>
</dbReference>
<dbReference type="PROSITE" id="PS50987">
    <property type="entry name" value="HTH_ARSR_2"/>
    <property type="match status" value="1"/>
</dbReference>
<dbReference type="GO" id="GO:0003677">
    <property type="term" value="F:DNA binding"/>
    <property type="evidence" value="ECO:0007669"/>
    <property type="project" value="UniProtKB-KW"/>
</dbReference>
<dbReference type="Proteomes" id="UP000553766">
    <property type="component" value="Unassembled WGS sequence"/>
</dbReference>
<dbReference type="GO" id="GO:0003700">
    <property type="term" value="F:DNA-binding transcription factor activity"/>
    <property type="evidence" value="ECO:0007669"/>
    <property type="project" value="InterPro"/>
</dbReference>
<dbReference type="EMBL" id="JACIJS010000007">
    <property type="protein sequence ID" value="MBB5516342.1"/>
    <property type="molecule type" value="Genomic_DNA"/>
</dbReference>
<dbReference type="Gene3D" id="1.10.10.10">
    <property type="entry name" value="Winged helix-like DNA-binding domain superfamily/Winged helix DNA-binding domain"/>
    <property type="match status" value="1"/>
</dbReference>
<dbReference type="NCBIfam" id="NF033788">
    <property type="entry name" value="HTH_metalloreg"/>
    <property type="match status" value="1"/>
</dbReference>
<feature type="domain" description="HTH arsR-type" evidence="4">
    <location>
        <begin position="1"/>
        <end position="95"/>
    </location>
</feature>
<dbReference type="PANTHER" id="PTHR43132">
    <property type="entry name" value="ARSENICAL RESISTANCE OPERON REPRESSOR ARSR-RELATED"/>
    <property type="match status" value="1"/>
</dbReference>
<reference evidence="5 6" key="1">
    <citation type="submission" date="2020-08" db="EMBL/GenBank/DDBJ databases">
        <title>Genomic Encyclopedia of Type Strains, Phase IV (KMG-IV): sequencing the most valuable type-strain genomes for metagenomic binning, comparative biology and taxonomic classification.</title>
        <authorList>
            <person name="Goeker M."/>
        </authorList>
    </citation>
    <scope>NUCLEOTIDE SEQUENCE [LARGE SCALE GENOMIC DNA]</scope>
    <source>
        <strain evidence="5 6">DSM 103377</strain>
    </source>
</reference>
<dbReference type="InterPro" id="IPR051011">
    <property type="entry name" value="Metal_resp_trans_reg"/>
</dbReference>
<gene>
    <name evidence="5" type="ORF">FHS89_002373</name>
</gene>
<comment type="caution">
    <text evidence="5">The sequence shown here is derived from an EMBL/GenBank/DDBJ whole genome shotgun (WGS) entry which is preliminary data.</text>
</comment>
<evidence type="ECO:0000313" key="5">
    <source>
        <dbReference type="EMBL" id="MBB5516342.1"/>
    </source>
</evidence>